<sequence length="283" mass="30529">MRLHGVVCLPQDPKCITTRMRINRLFLTRPASAARLSSALVLRAGTLDVSASGQIHLVQLADTVAIIIAIFALLADVSGDGETDVTSRTGDMAHRRTEPIVQPDGRPLWRPFDVEGRRAELQKNYISTLSTVPARAHQASAASPRSHVIHNATHVKSSNAPTHGNKSAIVYKELKDLDIARITARGSNGAARKAGIFQCNRQGPIGEREMQDADADADENAAQLWISRMLALCRALVEDESPMPEALGDFGIVSRLECVRQAAKEALTVAGDGDDPNSMDVDV</sequence>
<organism evidence="1 2">
    <name type="scientific">Colletotrichum karsti</name>
    <dbReference type="NCBI Taxonomy" id="1095194"/>
    <lineage>
        <taxon>Eukaryota</taxon>
        <taxon>Fungi</taxon>
        <taxon>Dikarya</taxon>
        <taxon>Ascomycota</taxon>
        <taxon>Pezizomycotina</taxon>
        <taxon>Sordariomycetes</taxon>
        <taxon>Hypocreomycetidae</taxon>
        <taxon>Glomerellales</taxon>
        <taxon>Glomerellaceae</taxon>
        <taxon>Colletotrichum</taxon>
        <taxon>Colletotrichum boninense species complex</taxon>
    </lineage>
</organism>
<reference evidence="1" key="1">
    <citation type="submission" date="2020-03" db="EMBL/GenBank/DDBJ databases">
        <authorList>
            <person name="He L."/>
        </authorList>
    </citation>
    <scope>NUCLEOTIDE SEQUENCE</scope>
    <source>
        <strain evidence="1">CkLH20</strain>
    </source>
</reference>
<dbReference type="GeneID" id="62169062"/>
<accession>A0A9P6HZR7</accession>
<name>A0A9P6HZR7_9PEZI</name>
<comment type="caution">
    <text evidence="1">The sequence shown here is derived from an EMBL/GenBank/DDBJ whole genome shotgun (WGS) entry which is preliminary data.</text>
</comment>
<evidence type="ECO:0000313" key="2">
    <source>
        <dbReference type="Proteomes" id="UP000781932"/>
    </source>
</evidence>
<protein>
    <submittedName>
        <fullName evidence="1">Uncharacterized protein</fullName>
    </submittedName>
</protein>
<evidence type="ECO:0000313" key="1">
    <source>
        <dbReference type="EMBL" id="KAF9869245.1"/>
    </source>
</evidence>
<dbReference type="RefSeq" id="XP_038738706.1">
    <property type="nucleotide sequence ID" value="XM_038895988.1"/>
</dbReference>
<proteinExistence type="predicted"/>
<dbReference type="AlphaFoldDB" id="A0A9P6HZR7"/>
<dbReference type="EMBL" id="JAATWM020000083">
    <property type="protein sequence ID" value="KAF9869245.1"/>
    <property type="molecule type" value="Genomic_DNA"/>
</dbReference>
<keyword evidence="2" id="KW-1185">Reference proteome</keyword>
<gene>
    <name evidence="1" type="ORF">CkaCkLH20_13278</name>
</gene>
<reference evidence="1" key="2">
    <citation type="submission" date="2020-11" db="EMBL/GenBank/DDBJ databases">
        <title>Whole genome sequencing of Colletotrichum sp.</title>
        <authorList>
            <person name="Li H."/>
        </authorList>
    </citation>
    <scope>NUCLEOTIDE SEQUENCE</scope>
    <source>
        <strain evidence="1">CkLH20</strain>
    </source>
</reference>
<dbReference type="Proteomes" id="UP000781932">
    <property type="component" value="Unassembled WGS sequence"/>
</dbReference>